<dbReference type="Proteomes" id="UP000000872">
    <property type="component" value="Segment"/>
</dbReference>
<sequence length="185" mass="22251">MNKKYQYLGFTLDNKIPSIQNNKIYIRDKDYNISNYKLINFIYDNSDIIISEQSTIYSKENLLYGEYIFNQNKEYVGIITNKLENRYPISQENDNIIRINNVNKVNIKNQQFPVLYCDKEFPNNNILIQYLKLTPQKTKREVTIFKLFMKTIIIIHENERNIGDMLFNNPCISEYMYYDNNISFN</sequence>
<keyword evidence="2" id="KW-1185">Reference proteome</keyword>
<dbReference type="KEGG" id="vg:1494815"/>
<evidence type="ECO:0000313" key="1">
    <source>
        <dbReference type="EMBL" id="AAG02931.1"/>
    </source>
</evidence>
<dbReference type="EMBL" id="AF250284">
    <property type="protein sequence ID" value="AAG02931.1"/>
    <property type="molecule type" value="Genomic_DNA"/>
</dbReference>
<organismHost>
    <name type="scientific">Amsacta</name>
    <dbReference type="NCBI Taxonomy" id="340055"/>
</organismHost>
<dbReference type="Pfam" id="PF19234">
    <property type="entry name" value="DUF5887"/>
    <property type="match status" value="1"/>
</dbReference>
<evidence type="ECO:0000313" key="2">
    <source>
        <dbReference type="Proteomes" id="UP000000872"/>
    </source>
</evidence>
<dbReference type="OrthoDB" id="15403at10239"/>
<dbReference type="InterPro" id="IPR045369">
    <property type="entry name" value="DUF5887"/>
</dbReference>
<accession>Q9EMI1</accession>
<name>Q9EMI1_AMEPV</name>
<proteinExistence type="predicted"/>
<gene>
    <name evidence="1" type="primary">AMV225</name>
</gene>
<reference evidence="1 2" key="1">
    <citation type="journal article" date="2000" name="Virology">
        <title>Complete genomic sequence of the Amsacta moorei entomopoxvirus: analysis and comparison with other poxviruses.</title>
        <authorList>
            <person name="Bawden A.L."/>
            <person name="Glassberg K.J."/>
            <person name="Diggans J."/>
            <person name="Shaw R."/>
            <person name="Farmerie W."/>
            <person name="Moyer R.W."/>
        </authorList>
    </citation>
    <scope>NUCLEOTIDE SEQUENCE [LARGE SCALE GENOMIC DNA]</scope>
</reference>
<organism evidence="1 2">
    <name type="scientific">Amsacta moorei entomopoxvirus</name>
    <name type="common">AmEPV</name>
    <dbReference type="NCBI Taxonomy" id="28321"/>
    <lineage>
        <taxon>Viruses</taxon>
        <taxon>Varidnaviria</taxon>
        <taxon>Bamfordvirae</taxon>
        <taxon>Nucleocytoviricota</taxon>
        <taxon>Pokkesviricetes</taxon>
        <taxon>Chitovirales</taxon>
        <taxon>Poxviridae</taxon>
        <taxon>Entomopoxvirinae</taxon>
        <taxon>Betaentomopoxvirus</taxon>
    </lineage>
</organism>
<dbReference type="RefSeq" id="NP_065007.1">
    <property type="nucleotide sequence ID" value="NC_002520.1"/>
</dbReference>
<dbReference type="GeneID" id="1494815"/>
<protein>
    <submittedName>
        <fullName evidence="1">AMV225</fullName>
    </submittedName>
</protein>